<evidence type="ECO:0000313" key="1">
    <source>
        <dbReference type="EMBL" id="OMO53784.1"/>
    </source>
</evidence>
<dbReference type="Proteomes" id="UP000188268">
    <property type="component" value="Unassembled WGS sequence"/>
</dbReference>
<evidence type="ECO:0000313" key="2">
    <source>
        <dbReference type="Proteomes" id="UP000188268"/>
    </source>
</evidence>
<reference evidence="1 2" key="1">
    <citation type="submission" date="2013-09" db="EMBL/GenBank/DDBJ databases">
        <title>Corchorus capsularis genome sequencing.</title>
        <authorList>
            <person name="Alam M."/>
            <person name="Haque M.S."/>
            <person name="Islam M.S."/>
            <person name="Emdad E.M."/>
            <person name="Islam M.M."/>
            <person name="Ahmed B."/>
            <person name="Halim A."/>
            <person name="Hossen Q.M.M."/>
            <person name="Hossain M.Z."/>
            <person name="Ahmed R."/>
            <person name="Khan M.M."/>
            <person name="Islam R."/>
            <person name="Rashid M.M."/>
            <person name="Khan S.A."/>
            <person name="Rahman M.S."/>
            <person name="Alam M."/>
        </authorList>
    </citation>
    <scope>NUCLEOTIDE SEQUENCE [LARGE SCALE GENOMIC DNA]</scope>
    <source>
        <strain evidence="2">cv. CVL-1</strain>
        <tissue evidence="1">Whole seedling</tissue>
    </source>
</reference>
<accession>A0A1R3G6S8</accession>
<dbReference type="EMBL" id="AWWV01015134">
    <property type="protein sequence ID" value="OMO53784.1"/>
    <property type="molecule type" value="Genomic_DNA"/>
</dbReference>
<name>A0A1R3G6S8_COCAP</name>
<comment type="caution">
    <text evidence="1">The sequence shown here is derived from an EMBL/GenBank/DDBJ whole genome shotgun (WGS) entry which is preliminary data.</text>
</comment>
<gene>
    <name evidence="1" type="ORF">CCACVL1_28347</name>
</gene>
<organism evidence="1 2">
    <name type="scientific">Corchorus capsularis</name>
    <name type="common">Jute</name>
    <dbReference type="NCBI Taxonomy" id="210143"/>
    <lineage>
        <taxon>Eukaryota</taxon>
        <taxon>Viridiplantae</taxon>
        <taxon>Streptophyta</taxon>
        <taxon>Embryophyta</taxon>
        <taxon>Tracheophyta</taxon>
        <taxon>Spermatophyta</taxon>
        <taxon>Magnoliopsida</taxon>
        <taxon>eudicotyledons</taxon>
        <taxon>Gunneridae</taxon>
        <taxon>Pentapetalae</taxon>
        <taxon>rosids</taxon>
        <taxon>malvids</taxon>
        <taxon>Malvales</taxon>
        <taxon>Malvaceae</taxon>
        <taxon>Grewioideae</taxon>
        <taxon>Apeibeae</taxon>
        <taxon>Corchorus</taxon>
    </lineage>
</organism>
<dbReference type="Gramene" id="OMO53784">
    <property type="protein sequence ID" value="OMO53784"/>
    <property type="gene ID" value="CCACVL1_28347"/>
</dbReference>
<dbReference type="AlphaFoldDB" id="A0A1R3G6S8"/>
<sequence length="30" mass="3261">MEAKVKGIQYISKPSTACPKHATSFLVLVL</sequence>
<protein>
    <submittedName>
        <fullName evidence="1">Uncharacterized protein</fullName>
    </submittedName>
</protein>
<keyword evidence="2" id="KW-1185">Reference proteome</keyword>
<proteinExistence type="predicted"/>